<dbReference type="RefSeq" id="XP_031022316.1">
    <property type="nucleotide sequence ID" value="XM_031171717.1"/>
</dbReference>
<feature type="transmembrane region" description="Helical" evidence="6">
    <location>
        <begin position="458"/>
        <end position="477"/>
    </location>
</feature>
<keyword evidence="2 6" id="KW-0812">Transmembrane</keyword>
<comment type="subcellular location">
    <subcellularLocation>
        <location evidence="1">Membrane</location>
        <topology evidence="1">Multi-pass membrane protein</topology>
    </subcellularLocation>
</comment>
<evidence type="ECO:0000256" key="6">
    <source>
        <dbReference type="SAM" id="Phobius"/>
    </source>
</evidence>
<evidence type="ECO:0000313" key="9">
    <source>
        <dbReference type="Proteomes" id="UP000319731"/>
    </source>
</evidence>
<evidence type="ECO:0000256" key="3">
    <source>
        <dbReference type="ARBA" id="ARBA00022989"/>
    </source>
</evidence>
<feature type="domain" description="Nodulin-like" evidence="7">
    <location>
        <begin position="26"/>
        <end position="220"/>
    </location>
</feature>
<proteinExistence type="predicted"/>
<dbReference type="Pfam" id="PF06813">
    <property type="entry name" value="Nodulin-like"/>
    <property type="match status" value="1"/>
</dbReference>
<dbReference type="SUPFAM" id="SSF103473">
    <property type="entry name" value="MFS general substrate transporter"/>
    <property type="match status" value="1"/>
</dbReference>
<evidence type="ECO:0000259" key="7">
    <source>
        <dbReference type="Pfam" id="PF06813"/>
    </source>
</evidence>
<feature type="region of interest" description="Disordered" evidence="5">
    <location>
        <begin position="231"/>
        <end position="273"/>
    </location>
</feature>
<dbReference type="Proteomes" id="UP000319731">
    <property type="component" value="Unassembled WGS sequence"/>
</dbReference>
<feature type="transmembrane region" description="Helical" evidence="6">
    <location>
        <begin position="27"/>
        <end position="46"/>
    </location>
</feature>
<dbReference type="EMBL" id="QEAO01000059">
    <property type="protein sequence ID" value="TPX30711.1"/>
    <property type="molecule type" value="Genomic_DNA"/>
</dbReference>
<protein>
    <recommendedName>
        <fullName evidence="7">Nodulin-like domain-containing protein</fullName>
    </recommendedName>
</protein>
<name>A0A507BTY5_9FUNG</name>
<comment type="caution">
    <text evidence="8">The sequence shown here is derived from an EMBL/GenBank/DDBJ whole genome shotgun (WGS) entry which is preliminary data.</text>
</comment>
<evidence type="ECO:0000256" key="5">
    <source>
        <dbReference type="SAM" id="MobiDB-lite"/>
    </source>
</evidence>
<evidence type="ECO:0000256" key="4">
    <source>
        <dbReference type="ARBA" id="ARBA00023136"/>
    </source>
</evidence>
<keyword evidence="4 6" id="KW-0472">Membrane</keyword>
<gene>
    <name evidence="8" type="ORF">SmJEL517_g05791</name>
</gene>
<accession>A0A507BTY5</accession>
<feature type="transmembrane region" description="Helical" evidence="6">
    <location>
        <begin position="433"/>
        <end position="452"/>
    </location>
</feature>
<feature type="transmembrane region" description="Helical" evidence="6">
    <location>
        <begin position="93"/>
        <end position="116"/>
    </location>
</feature>
<feature type="transmembrane region" description="Helical" evidence="6">
    <location>
        <begin position="193"/>
        <end position="213"/>
    </location>
</feature>
<feature type="transmembrane region" description="Helical" evidence="6">
    <location>
        <begin position="397"/>
        <end position="421"/>
    </location>
</feature>
<feature type="transmembrane region" description="Helical" evidence="6">
    <location>
        <begin position="163"/>
        <end position="181"/>
    </location>
</feature>
<sequence>MTSLAINHISIPRLTLSHPSGTSVKRWTTFGVSIFVMATAGSMFAFSSISEGLRVRFNYDATQLNLVSALGNAALYVTMIVSGPFYDTFGASWTMLVGGLIYGFGYLFMYLTYIGLIEDSSVTLVAIYYFLAGFGSTTAYMASMGKPHPGINVMNFPPKQMGLVTGILLLFYGLSATFYSQLYSTNLMDTGSFLLFLTVSSVIVNTIAACLVFKAPPVAATKLAEAIPPSESEASPSLLPLPSTPWSSSTASSPPVYTLETSSTRTSPKRTPTRIAGAVPSMGFVQDQRVVDELDLSDEYEMISRADDGDAIGVQDHEKSMSIESEGPWTSNINTYAPEEEEEASLTPFQMLNSLTFFLFAIAYIWQQGLTYFSNISTIVTSLMGADVDPATLNRMISTHITILSVFNSAGRFAFGLFYDIVSARFPRVDRSILLIVVEILLLVPMTMLGWGDISSQGLYMCSILIGLGFGAGGSLFPPLTRDFFGVKYYGTACGLVMVAVPAGIFVSNLVFGHFYDLELRSQRQSSPPSTTSVCYGESCIKLAFGVQAAIQLIPLVMSIALYAFRTWRKNVTGASKGR</sequence>
<keyword evidence="3 6" id="KW-1133">Transmembrane helix</keyword>
<feature type="transmembrane region" description="Helical" evidence="6">
    <location>
        <begin position="66"/>
        <end position="86"/>
    </location>
</feature>
<reference evidence="8 9" key="1">
    <citation type="journal article" date="2019" name="Sci. Rep.">
        <title>Comparative genomics of chytrid fungi reveal insights into the obligate biotrophic and pathogenic lifestyle of Synchytrium endobioticum.</title>
        <authorList>
            <person name="van de Vossenberg B.T.L.H."/>
            <person name="Warris S."/>
            <person name="Nguyen H.D.T."/>
            <person name="van Gent-Pelzer M.P.E."/>
            <person name="Joly D.L."/>
            <person name="van de Geest H.C."/>
            <person name="Bonants P.J.M."/>
            <person name="Smith D.S."/>
            <person name="Levesque C.A."/>
            <person name="van der Lee T.A.J."/>
        </authorList>
    </citation>
    <scope>NUCLEOTIDE SEQUENCE [LARGE SCALE GENOMIC DNA]</scope>
    <source>
        <strain evidence="8 9">JEL517</strain>
    </source>
</reference>
<dbReference type="OrthoDB" id="410267at2759"/>
<dbReference type="InterPro" id="IPR036259">
    <property type="entry name" value="MFS_trans_sf"/>
</dbReference>
<dbReference type="GeneID" id="42007014"/>
<feature type="transmembrane region" description="Helical" evidence="6">
    <location>
        <begin position="489"/>
        <end position="512"/>
    </location>
</feature>
<dbReference type="GO" id="GO:0016020">
    <property type="term" value="C:membrane"/>
    <property type="evidence" value="ECO:0007669"/>
    <property type="project" value="UniProtKB-SubCell"/>
</dbReference>
<dbReference type="PANTHER" id="PTHR21576">
    <property type="entry name" value="UNCHARACTERIZED NODULIN-LIKE PROTEIN"/>
    <property type="match status" value="1"/>
</dbReference>
<feature type="compositionally biased region" description="Low complexity" evidence="5">
    <location>
        <begin position="231"/>
        <end position="266"/>
    </location>
</feature>
<dbReference type="AlphaFoldDB" id="A0A507BTY5"/>
<dbReference type="Gene3D" id="1.20.1250.20">
    <property type="entry name" value="MFS general substrate transporter like domains"/>
    <property type="match status" value="2"/>
</dbReference>
<evidence type="ECO:0000256" key="1">
    <source>
        <dbReference type="ARBA" id="ARBA00004141"/>
    </source>
</evidence>
<dbReference type="PANTHER" id="PTHR21576:SF158">
    <property type="entry name" value="RIBOSOMAL RNA-PROCESSING PROTEIN 12-LIKE CONSERVED DOMAIN-CONTAINING PROTEIN"/>
    <property type="match status" value="1"/>
</dbReference>
<dbReference type="InterPro" id="IPR010658">
    <property type="entry name" value="Nodulin-like"/>
</dbReference>
<dbReference type="STRING" id="1806994.A0A507BTY5"/>
<keyword evidence="9" id="KW-1185">Reference proteome</keyword>
<organism evidence="8 9">
    <name type="scientific">Synchytrium microbalum</name>
    <dbReference type="NCBI Taxonomy" id="1806994"/>
    <lineage>
        <taxon>Eukaryota</taxon>
        <taxon>Fungi</taxon>
        <taxon>Fungi incertae sedis</taxon>
        <taxon>Chytridiomycota</taxon>
        <taxon>Chytridiomycota incertae sedis</taxon>
        <taxon>Chytridiomycetes</taxon>
        <taxon>Synchytriales</taxon>
        <taxon>Synchytriaceae</taxon>
        <taxon>Synchytrium</taxon>
    </lineage>
</organism>
<evidence type="ECO:0000313" key="8">
    <source>
        <dbReference type="EMBL" id="TPX30711.1"/>
    </source>
</evidence>
<evidence type="ECO:0000256" key="2">
    <source>
        <dbReference type="ARBA" id="ARBA00022692"/>
    </source>
</evidence>
<feature type="transmembrane region" description="Helical" evidence="6">
    <location>
        <begin position="543"/>
        <end position="565"/>
    </location>
</feature>
<feature type="transmembrane region" description="Helical" evidence="6">
    <location>
        <begin position="122"/>
        <end position="142"/>
    </location>
</feature>